<dbReference type="InterPro" id="IPR005840">
    <property type="entry name" value="Ribosomal_uS12_MeSTrfase_RimO"/>
</dbReference>
<dbReference type="SFLD" id="SFLDG01082">
    <property type="entry name" value="B12-binding_domain_containing"/>
    <property type="match status" value="1"/>
</dbReference>
<dbReference type="GO" id="GO:0035599">
    <property type="term" value="F:aspartic acid methylthiotransferase activity"/>
    <property type="evidence" value="ECO:0007669"/>
    <property type="project" value="TreeGrafter"/>
</dbReference>
<dbReference type="GO" id="GO:0046872">
    <property type="term" value="F:metal ion binding"/>
    <property type="evidence" value="ECO:0007669"/>
    <property type="project" value="UniProtKB-KW"/>
</dbReference>
<evidence type="ECO:0000256" key="10">
    <source>
        <dbReference type="HAMAP-Rule" id="MF_01865"/>
    </source>
</evidence>
<dbReference type="SUPFAM" id="SSF102114">
    <property type="entry name" value="Radical SAM enzymes"/>
    <property type="match status" value="1"/>
</dbReference>
<dbReference type="Gene3D" id="2.40.50.140">
    <property type="entry name" value="Nucleic acid-binding proteins"/>
    <property type="match status" value="1"/>
</dbReference>
<dbReference type="InterPro" id="IPR058240">
    <property type="entry name" value="rSAM_sf"/>
</dbReference>
<feature type="binding site" evidence="10">
    <location>
        <position position="81"/>
    </location>
    <ligand>
        <name>[4Fe-4S] cluster</name>
        <dbReference type="ChEBI" id="CHEBI:49883"/>
        <label>1</label>
    </ligand>
</feature>
<keyword evidence="2 10" id="KW-0004">4Fe-4S</keyword>
<feature type="binding site" evidence="10">
    <location>
        <position position="153"/>
    </location>
    <ligand>
        <name>[4Fe-4S] cluster</name>
        <dbReference type="ChEBI" id="CHEBI:49883"/>
        <label>2</label>
        <note>4Fe-4S-S-AdoMet</note>
    </ligand>
</feature>
<protein>
    <recommendedName>
        <fullName evidence="10">Ribosomal protein uS12 methylthiotransferase RimO</fullName>
        <shortName evidence="10">uS12 MTTase</shortName>
        <shortName evidence="10">uS12 methylthiotransferase</shortName>
        <ecNumber evidence="10">2.8.4.4</ecNumber>
    </recommendedName>
    <alternativeName>
        <fullName evidence="10">Ribosomal protein uS12 (aspartate-C(3))-methylthiotransferase</fullName>
    </alternativeName>
    <alternativeName>
        <fullName evidence="10">Ribosome maturation factor RimO</fullName>
    </alternativeName>
</protein>
<dbReference type="SFLD" id="SFLDS00029">
    <property type="entry name" value="Radical_SAM"/>
    <property type="match status" value="1"/>
</dbReference>
<reference evidence="15 16" key="1">
    <citation type="submission" date="2019-08" db="EMBL/GenBank/DDBJ databases">
        <title>In-depth cultivation of the pig gut microbiome towards novel bacterial diversity and tailored functional studies.</title>
        <authorList>
            <person name="Wylensek D."/>
            <person name="Hitch T.C.A."/>
            <person name="Clavel T."/>
        </authorList>
    </citation>
    <scope>NUCLEOTIDE SEQUENCE [LARGE SCALE GENOMIC DNA]</scope>
    <source>
        <strain evidence="15 16">Med78-601-WT-4W-RMD-3</strain>
    </source>
</reference>
<feature type="domain" description="Radical SAM core" evidence="13">
    <location>
        <begin position="139"/>
        <end position="369"/>
    </location>
</feature>
<dbReference type="InterPro" id="IPR038135">
    <property type="entry name" value="Methylthiotransferase_N_sf"/>
</dbReference>
<dbReference type="HAMAP" id="MF_01865">
    <property type="entry name" value="MTTase_RimO"/>
    <property type="match status" value="1"/>
</dbReference>
<dbReference type="NCBIfam" id="TIGR01125">
    <property type="entry name" value="30S ribosomal protein S12 methylthiotransferase RimO"/>
    <property type="match status" value="1"/>
</dbReference>
<keyword evidence="3 10" id="KW-0963">Cytoplasm</keyword>
<dbReference type="EMBL" id="VULR01000004">
    <property type="protein sequence ID" value="MSS42950.1"/>
    <property type="molecule type" value="Genomic_DNA"/>
</dbReference>
<gene>
    <name evidence="10 15" type="primary">rimO</name>
    <name evidence="15" type="ORF">FYJ27_04270</name>
    <name evidence="14" type="ORF">L0P62_03955</name>
</gene>
<dbReference type="GO" id="GO:0051539">
    <property type="term" value="F:4 iron, 4 sulfur cluster binding"/>
    <property type="evidence" value="ECO:0007669"/>
    <property type="project" value="UniProtKB-UniRule"/>
</dbReference>
<evidence type="ECO:0000256" key="8">
    <source>
        <dbReference type="ARBA" id="ARBA00023014"/>
    </source>
</evidence>
<comment type="similarity">
    <text evidence="10">Belongs to the methylthiotransferase family. RimO subfamily.</text>
</comment>
<comment type="function">
    <text evidence="10">Catalyzes the methylthiolation of an aspartic acid residue of ribosomal protein uS12.</text>
</comment>
<feature type="binding site" evidence="10">
    <location>
        <position position="160"/>
    </location>
    <ligand>
        <name>[4Fe-4S] cluster</name>
        <dbReference type="ChEBI" id="CHEBI:49883"/>
        <label>2</label>
        <note>4Fe-4S-S-AdoMet</note>
    </ligand>
</feature>
<dbReference type="FunFam" id="3.80.30.20:FF:000001">
    <property type="entry name" value="tRNA-2-methylthio-N(6)-dimethylallyladenosine synthase 2"/>
    <property type="match status" value="1"/>
</dbReference>
<dbReference type="SFLD" id="SFLDG01061">
    <property type="entry name" value="methylthiotransferase"/>
    <property type="match status" value="1"/>
</dbReference>
<dbReference type="InterPro" id="IPR012340">
    <property type="entry name" value="NA-bd_OB-fold"/>
</dbReference>
<feature type="binding site" evidence="10">
    <location>
        <position position="157"/>
    </location>
    <ligand>
        <name>[4Fe-4S] cluster</name>
        <dbReference type="ChEBI" id="CHEBI:49883"/>
        <label>2</label>
        <note>4Fe-4S-S-AdoMet</note>
    </ligand>
</feature>
<dbReference type="Gene3D" id="3.40.50.12160">
    <property type="entry name" value="Methylthiotransferase, N-terminal domain"/>
    <property type="match status" value="1"/>
</dbReference>
<dbReference type="GO" id="GO:0103039">
    <property type="term" value="F:protein methylthiotransferase activity"/>
    <property type="evidence" value="ECO:0007669"/>
    <property type="project" value="UniProtKB-EC"/>
</dbReference>
<evidence type="ECO:0000313" key="15">
    <source>
        <dbReference type="EMBL" id="MSS42950.1"/>
    </source>
</evidence>
<dbReference type="CDD" id="cd01335">
    <property type="entry name" value="Radical_SAM"/>
    <property type="match status" value="1"/>
</dbReference>
<dbReference type="InterPro" id="IPR007197">
    <property type="entry name" value="rSAM"/>
</dbReference>
<accession>A0A844FG58</accession>
<dbReference type="SMART" id="SM00729">
    <property type="entry name" value="Elp3"/>
    <property type="match status" value="1"/>
</dbReference>
<keyword evidence="5 10" id="KW-0949">S-adenosyl-L-methionine</keyword>
<keyword evidence="7 10" id="KW-0408">Iron</keyword>
<keyword evidence="6 10" id="KW-0479">Metal-binding</keyword>
<dbReference type="PROSITE" id="PS01278">
    <property type="entry name" value="MTTASE_RADICAL"/>
    <property type="match status" value="1"/>
</dbReference>
<dbReference type="GO" id="GO:0005840">
    <property type="term" value="C:ribosome"/>
    <property type="evidence" value="ECO:0007669"/>
    <property type="project" value="UniProtKB-KW"/>
</dbReference>
<evidence type="ECO:0000256" key="1">
    <source>
        <dbReference type="ARBA" id="ARBA00003234"/>
    </source>
</evidence>
<evidence type="ECO:0000313" key="17">
    <source>
        <dbReference type="Proteomes" id="UP001108123"/>
    </source>
</evidence>
<dbReference type="EMBL" id="JAKNID010000009">
    <property type="protein sequence ID" value="MCG4564597.1"/>
    <property type="molecule type" value="Genomic_DNA"/>
</dbReference>
<dbReference type="FunFam" id="2.40.50.140:FF:000210">
    <property type="entry name" value="Ribosomal protein S12 methylthiotransferase RimO"/>
    <property type="match status" value="1"/>
</dbReference>
<dbReference type="PANTHER" id="PTHR43837">
    <property type="entry name" value="RIBOSOMAL PROTEIN S12 METHYLTHIOTRANSFERASE RIMO"/>
    <property type="match status" value="1"/>
</dbReference>
<comment type="cofactor">
    <cofactor evidence="10">
        <name>[4Fe-4S] cluster</name>
        <dbReference type="ChEBI" id="CHEBI:49883"/>
    </cofactor>
    <text evidence="10">Binds 2 [4Fe-4S] clusters. One cluster is coordinated with 3 cysteines and an exchangeable S-adenosyl-L-methionine.</text>
</comment>
<evidence type="ECO:0000256" key="6">
    <source>
        <dbReference type="ARBA" id="ARBA00022723"/>
    </source>
</evidence>
<dbReference type="InterPro" id="IPR002792">
    <property type="entry name" value="TRAM_dom"/>
</dbReference>
<sequence>MENIAVVTLGCSKNEIDSDLMTSILIDNNYSITKELDKADIIIINTCGFINEAKKESIEIIWEMCKYKEYGNCKYIILAGCLAERYWKELLDEIPYVDGIVGTGNIKEIVNLIEELKTKNRIVKVGNINNEYIEKVERTNYNHTAYIKISEGCNNYCSYCIIPKLRGKYRSRKVEDIVSEAKSLANKGVKEIIIIAQNTTDYGIDLYGEYKLPYLLKELNKIEKIEWIRLLYMYPDNFNDELIKAIKENEKVVKYLDIPIQHISDKVLKRMNRKTNKQDITKLIQKLRFEIPDIVIRTTIIVGFPGETAEDFNELYDYINKIKFDRLGVFTYSREEGTTAYNFEDQIDEDTKNQRKDKLMKLQKSISLDFNRKKVGKTYKVLIEEEVDDGVYIGRTYMDSPEIDGLVYFNSSDKVDIGSFININIADYLEYDLMGAIINESSQQDNTI</sequence>
<evidence type="ECO:0000256" key="9">
    <source>
        <dbReference type="ARBA" id="ARBA00051425"/>
    </source>
</evidence>
<evidence type="ECO:0000256" key="3">
    <source>
        <dbReference type="ARBA" id="ARBA00022490"/>
    </source>
</evidence>
<dbReference type="Proteomes" id="UP001108123">
    <property type="component" value="Unassembled WGS sequence"/>
</dbReference>
<proteinExistence type="inferred from homology"/>
<feature type="domain" description="TRAM" evidence="11">
    <location>
        <begin position="372"/>
        <end position="439"/>
    </location>
</feature>
<name>A0A844FG58_9FIRM</name>
<keyword evidence="8 10" id="KW-0411">Iron-sulfur</keyword>
<dbReference type="InterPro" id="IPR006638">
    <property type="entry name" value="Elp3/MiaA/NifB-like_rSAM"/>
</dbReference>
<dbReference type="Pfam" id="PF04055">
    <property type="entry name" value="Radical_SAM"/>
    <property type="match status" value="1"/>
</dbReference>
<organism evidence="15 16">
    <name type="scientific">Anaerosalibacter bizertensis</name>
    <dbReference type="NCBI Taxonomy" id="932217"/>
    <lineage>
        <taxon>Bacteria</taxon>
        <taxon>Bacillati</taxon>
        <taxon>Bacillota</taxon>
        <taxon>Tissierellia</taxon>
        <taxon>Tissierellales</taxon>
        <taxon>Sporanaerobacteraceae</taxon>
        <taxon>Anaerosalibacter</taxon>
    </lineage>
</organism>
<dbReference type="PROSITE" id="PS50926">
    <property type="entry name" value="TRAM"/>
    <property type="match status" value="1"/>
</dbReference>
<evidence type="ECO:0000256" key="5">
    <source>
        <dbReference type="ARBA" id="ARBA00022691"/>
    </source>
</evidence>
<dbReference type="FunFam" id="3.40.50.12160:FF:000003">
    <property type="entry name" value="CDK5 regulatory subunit-associated protein 1"/>
    <property type="match status" value="1"/>
</dbReference>
<evidence type="ECO:0000259" key="13">
    <source>
        <dbReference type="PROSITE" id="PS51918"/>
    </source>
</evidence>
<dbReference type="PANTHER" id="PTHR43837:SF1">
    <property type="entry name" value="RIBOSOMAL PROTEIN US12 METHYLTHIOTRANSFERASE RIMO"/>
    <property type="match status" value="1"/>
</dbReference>
<dbReference type="PROSITE" id="PS51449">
    <property type="entry name" value="MTTASE_N"/>
    <property type="match status" value="1"/>
</dbReference>
<comment type="catalytic activity">
    <reaction evidence="10">
        <text>L-aspartate(89)-[ribosomal protein uS12]-hydrogen + (sulfur carrier)-SH + AH2 + 2 S-adenosyl-L-methionine = 3-methylsulfanyl-L-aspartate(89)-[ribosomal protein uS12]-hydrogen + (sulfur carrier)-H + 5'-deoxyadenosine + L-methionine + A + S-adenosyl-L-homocysteine + 2 H(+)</text>
        <dbReference type="Rhea" id="RHEA:37087"/>
        <dbReference type="Rhea" id="RHEA-COMP:10460"/>
        <dbReference type="Rhea" id="RHEA-COMP:10461"/>
        <dbReference type="Rhea" id="RHEA-COMP:14737"/>
        <dbReference type="Rhea" id="RHEA-COMP:14739"/>
        <dbReference type="ChEBI" id="CHEBI:13193"/>
        <dbReference type="ChEBI" id="CHEBI:15378"/>
        <dbReference type="ChEBI" id="CHEBI:17319"/>
        <dbReference type="ChEBI" id="CHEBI:17499"/>
        <dbReference type="ChEBI" id="CHEBI:29917"/>
        <dbReference type="ChEBI" id="CHEBI:29961"/>
        <dbReference type="ChEBI" id="CHEBI:57844"/>
        <dbReference type="ChEBI" id="CHEBI:57856"/>
        <dbReference type="ChEBI" id="CHEBI:59789"/>
        <dbReference type="ChEBI" id="CHEBI:64428"/>
        <dbReference type="ChEBI" id="CHEBI:73599"/>
        <dbReference type="EC" id="2.8.4.4"/>
    </reaction>
</comment>
<evidence type="ECO:0000256" key="7">
    <source>
        <dbReference type="ARBA" id="ARBA00023004"/>
    </source>
</evidence>
<dbReference type="PROSITE" id="PS51918">
    <property type="entry name" value="RADICAL_SAM"/>
    <property type="match status" value="1"/>
</dbReference>
<keyword evidence="4 10" id="KW-0808">Transferase</keyword>
<evidence type="ECO:0000313" key="14">
    <source>
        <dbReference type="EMBL" id="MCG4564597.1"/>
    </source>
</evidence>
<dbReference type="InterPro" id="IPR020612">
    <property type="entry name" value="Methylthiotransferase_CS"/>
</dbReference>
<feature type="domain" description="MTTase N-terminal" evidence="12">
    <location>
        <begin position="2"/>
        <end position="118"/>
    </location>
</feature>
<feature type="binding site" evidence="10">
    <location>
        <position position="11"/>
    </location>
    <ligand>
        <name>[4Fe-4S] cluster</name>
        <dbReference type="ChEBI" id="CHEBI:49883"/>
        <label>1</label>
    </ligand>
</feature>
<reference evidence="14" key="2">
    <citation type="submission" date="2022-01" db="EMBL/GenBank/DDBJ databases">
        <title>Collection of gut derived symbiotic bacterial strains cultured from healthy donors.</title>
        <authorList>
            <person name="Lin H."/>
            <person name="Kohout C."/>
            <person name="Waligurski E."/>
            <person name="Pamer E.G."/>
        </authorList>
    </citation>
    <scope>NUCLEOTIDE SEQUENCE</scope>
    <source>
        <strain evidence="14">MSK.14.39</strain>
    </source>
</reference>
<evidence type="ECO:0000259" key="11">
    <source>
        <dbReference type="PROSITE" id="PS50926"/>
    </source>
</evidence>
<dbReference type="InterPro" id="IPR005839">
    <property type="entry name" value="Methylthiotransferase"/>
</dbReference>
<dbReference type="Proteomes" id="UP000462760">
    <property type="component" value="Unassembled WGS sequence"/>
</dbReference>
<dbReference type="InterPro" id="IPR013848">
    <property type="entry name" value="Methylthiotransferase_N"/>
</dbReference>
<comment type="function">
    <text evidence="1">Catalyzes the methylthiolation of N6-(dimethylallyl)adenosine (i(6)A), leading to the formation of 2-methylthio-N6-(dimethylallyl)adenosine (ms(2)i(6)A) at position 37 in tRNAs that read codons beginning with uridine.</text>
</comment>
<keyword evidence="17" id="KW-1185">Reference proteome</keyword>
<dbReference type="EC" id="2.8.4.4" evidence="10"/>
<evidence type="ECO:0000259" key="12">
    <source>
        <dbReference type="PROSITE" id="PS51449"/>
    </source>
</evidence>
<keyword evidence="15" id="KW-0687">Ribonucleoprotein</keyword>
<comment type="catalytic activity">
    <reaction evidence="9">
        <text>N(6)-dimethylallyladenosine(37) in tRNA + (sulfur carrier)-SH + AH2 + 2 S-adenosyl-L-methionine = 2-methylsulfanyl-N(6)-dimethylallyladenosine(37) in tRNA + (sulfur carrier)-H + 5'-deoxyadenosine + L-methionine + A + S-adenosyl-L-homocysteine + 2 H(+)</text>
        <dbReference type="Rhea" id="RHEA:37067"/>
        <dbReference type="Rhea" id="RHEA-COMP:10375"/>
        <dbReference type="Rhea" id="RHEA-COMP:10376"/>
        <dbReference type="Rhea" id="RHEA-COMP:14737"/>
        <dbReference type="Rhea" id="RHEA-COMP:14739"/>
        <dbReference type="ChEBI" id="CHEBI:13193"/>
        <dbReference type="ChEBI" id="CHEBI:15378"/>
        <dbReference type="ChEBI" id="CHEBI:17319"/>
        <dbReference type="ChEBI" id="CHEBI:17499"/>
        <dbReference type="ChEBI" id="CHEBI:29917"/>
        <dbReference type="ChEBI" id="CHEBI:57844"/>
        <dbReference type="ChEBI" id="CHEBI:57856"/>
        <dbReference type="ChEBI" id="CHEBI:59789"/>
        <dbReference type="ChEBI" id="CHEBI:64428"/>
        <dbReference type="ChEBI" id="CHEBI:74415"/>
        <dbReference type="ChEBI" id="CHEBI:74417"/>
        <dbReference type="EC" id="2.8.4.3"/>
    </reaction>
</comment>
<dbReference type="InterPro" id="IPR023404">
    <property type="entry name" value="rSAM_horseshoe"/>
</dbReference>
<comment type="caution">
    <text evidence="15">The sequence shown here is derived from an EMBL/GenBank/DDBJ whole genome shotgun (WGS) entry which is preliminary data.</text>
</comment>
<feature type="binding site" evidence="10">
    <location>
        <position position="47"/>
    </location>
    <ligand>
        <name>[4Fe-4S] cluster</name>
        <dbReference type="ChEBI" id="CHEBI:49883"/>
        <label>1</label>
    </ligand>
</feature>
<dbReference type="GO" id="GO:0005829">
    <property type="term" value="C:cytosol"/>
    <property type="evidence" value="ECO:0007669"/>
    <property type="project" value="TreeGrafter"/>
</dbReference>
<evidence type="ECO:0000256" key="4">
    <source>
        <dbReference type="ARBA" id="ARBA00022679"/>
    </source>
</evidence>
<dbReference type="AlphaFoldDB" id="A0A844FG58"/>
<dbReference type="NCBIfam" id="TIGR00089">
    <property type="entry name" value="MiaB/RimO family radical SAM methylthiotransferase"/>
    <property type="match status" value="1"/>
</dbReference>
<evidence type="ECO:0000313" key="16">
    <source>
        <dbReference type="Proteomes" id="UP000462760"/>
    </source>
</evidence>
<dbReference type="Gene3D" id="3.80.30.20">
    <property type="entry name" value="tm_1862 like domain"/>
    <property type="match status" value="1"/>
</dbReference>
<comment type="subcellular location">
    <subcellularLocation>
        <location evidence="10">Cytoplasm</location>
    </subcellularLocation>
</comment>
<dbReference type="Pfam" id="PF00919">
    <property type="entry name" value="UPF0004"/>
    <property type="match status" value="1"/>
</dbReference>
<dbReference type="GO" id="GO:0035597">
    <property type="term" value="F:tRNA-2-methylthio-N(6)-dimethylallyladenosine(37) synthase activity"/>
    <property type="evidence" value="ECO:0007669"/>
    <property type="project" value="UniProtKB-EC"/>
</dbReference>
<keyword evidence="15" id="KW-0689">Ribosomal protein</keyword>
<dbReference type="Pfam" id="PF18693">
    <property type="entry name" value="TRAM_2"/>
    <property type="match status" value="1"/>
</dbReference>
<dbReference type="SFLD" id="SFLDF00274">
    <property type="entry name" value="ribosomal_protein_S12_methylth"/>
    <property type="match status" value="1"/>
</dbReference>
<evidence type="ECO:0000256" key="2">
    <source>
        <dbReference type="ARBA" id="ARBA00022485"/>
    </source>
</evidence>